<dbReference type="Proteomes" id="UP000515151">
    <property type="component" value="Chromosome 3"/>
</dbReference>
<proteinExistence type="predicted"/>
<dbReference type="AlphaFoldDB" id="A0A6P8CSE3"/>
<evidence type="ECO:0000313" key="1">
    <source>
        <dbReference type="Proteomes" id="UP000515151"/>
    </source>
</evidence>
<keyword evidence="1" id="KW-1185">Reference proteome</keyword>
<dbReference type="PANTHER" id="PTHR47294">
    <property type="entry name" value="OS08G0431150 PROTEIN"/>
    <property type="match status" value="1"/>
</dbReference>
<dbReference type="PANTHER" id="PTHR47294:SF4">
    <property type="entry name" value="HEAVY METAL-ASSOCIATED ISOPRENYLATED PLANT PROTEIN 26-LIKE ISOFORM X1"/>
    <property type="match status" value="1"/>
</dbReference>
<dbReference type="SUPFAM" id="SSF55008">
    <property type="entry name" value="HMA, heavy metal-associated domain"/>
    <property type="match status" value="1"/>
</dbReference>
<dbReference type="GeneID" id="116198969"/>
<reference evidence="2" key="2">
    <citation type="submission" date="2025-08" db="UniProtKB">
        <authorList>
            <consortium name="RefSeq"/>
        </authorList>
    </citation>
    <scope>IDENTIFICATION</scope>
    <source>
        <tissue evidence="2">Leaf</tissue>
    </source>
</reference>
<dbReference type="OrthoDB" id="1889242at2759"/>
<dbReference type="InterPro" id="IPR036163">
    <property type="entry name" value="HMA_dom_sf"/>
</dbReference>
<organism evidence="1 2">
    <name type="scientific">Punica granatum</name>
    <name type="common">Pomegranate</name>
    <dbReference type="NCBI Taxonomy" id="22663"/>
    <lineage>
        <taxon>Eukaryota</taxon>
        <taxon>Viridiplantae</taxon>
        <taxon>Streptophyta</taxon>
        <taxon>Embryophyta</taxon>
        <taxon>Tracheophyta</taxon>
        <taxon>Spermatophyta</taxon>
        <taxon>Magnoliopsida</taxon>
        <taxon>eudicotyledons</taxon>
        <taxon>Gunneridae</taxon>
        <taxon>Pentapetalae</taxon>
        <taxon>rosids</taxon>
        <taxon>malvids</taxon>
        <taxon>Myrtales</taxon>
        <taxon>Lythraceae</taxon>
        <taxon>Punica</taxon>
    </lineage>
</organism>
<dbReference type="RefSeq" id="XP_031385109.1">
    <property type="nucleotide sequence ID" value="XM_031529249.1"/>
</dbReference>
<name>A0A6P8CSE3_PUNGR</name>
<dbReference type="GO" id="GO:0046872">
    <property type="term" value="F:metal ion binding"/>
    <property type="evidence" value="ECO:0007669"/>
    <property type="project" value="InterPro"/>
</dbReference>
<protein>
    <submittedName>
        <fullName evidence="2">Heavy metal-associated isoprenylated plant protein 19</fullName>
    </submittedName>
</protein>
<reference evidence="1" key="1">
    <citation type="journal article" date="2020" name="Plant Biotechnol. J.">
        <title>The pomegranate (Punica granatum L.) draft genome dissects genetic divergence between soft- and hard-seeded cultivars.</title>
        <authorList>
            <person name="Luo X."/>
            <person name="Li H."/>
            <person name="Wu Z."/>
            <person name="Yao W."/>
            <person name="Zhao P."/>
            <person name="Cao D."/>
            <person name="Yu H."/>
            <person name="Li K."/>
            <person name="Poudel K."/>
            <person name="Zhao D."/>
            <person name="Zhang F."/>
            <person name="Xia X."/>
            <person name="Chen L."/>
            <person name="Wang Q."/>
            <person name="Jing D."/>
            <person name="Cao S."/>
        </authorList>
    </citation>
    <scope>NUCLEOTIDE SEQUENCE [LARGE SCALE GENOMIC DNA]</scope>
    <source>
        <strain evidence="1">cv. Tunisia</strain>
    </source>
</reference>
<sequence>MSTKVCCMTMRMNLDCNACCRKLRRILLNMKGIETHVIEKPYGRVSVCGRVRPSDVAIKVRKKMKRRVEILEIQEFGSGDEQADHQL</sequence>
<evidence type="ECO:0000313" key="2">
    <source>
        <dbReference type="RefSeq" id="XP_031385109.1"/>
    </source>
</evidence>
<gene>
    <name evidence="2" type="primary">LOC116198969</name>
</gene>
<accession>A0A6P8CSE3</accession>
<dbReference type="Gene3D" id="3.30.70.100">
    <property type="match status" value="1"/>
</dbReference>